<sequence>MLPCPGVDDHPSGTVMVIRGAAGSETEARVASPVPAGVGMQINALGGIRSGDVGTTPGTSDDADADSDVGADVAASVVEVAAFGATPLLVATAMPSDGCEHAETASTTDTATAMHLPLDNVQSFANAAASSRSTSTYGVPEMSTTALAMLPPVKAKGA</sequence>
<reference evidence="1" key="2">
    <citation type="submission" date="2020-02" db="EMBL/GenBank/DDBJ databases">
        <authorList>
            <person name="Matsumoto Y."/>
            <person name="Motooka D."/>
            <person name="Nakamura S."/>
        </authorList>
    </citation>
    <scope>NUCLEOTIDE SEQUENCE</scope>
    <source>
        <strain evidence="1">JCM 13671</strain>
    </source>
</reference>
<evidence type="ECO:0000313" key="1">
    <source>
        <dbReference type="EMBL" id="BBZ35186.1"/>
    </source>
</evidence>
<proteinExistence type="predicted"/>
<reference evidence="1" key="1">
    <citation type="journal article" date="2019" name="Emerg. Microbes Infect.">
        <title>Comprehensive subspecies identification of 175 nontuberculous mycobacteria species based on 7547 genomic profiles.</title>
        <authorList>
            <person name="Matsumoto Y."/>
            <person name="Kinjo T."/>
            <person name="Motooka D."/>
            <person name="Nabeya D."/>
            <person name="Jung N."/>
            <person name="Uechi K."/>
            <person name="Horii T."/>
            <person name="Iida T."/>
            <person name="Fujita J."/>
            <person name="Nakamura S."/>
        </authorList>
    </citation>
    <scope>NUCLEOTIDE SEQUENCE [LARGE SCALE GENOMIC DNA]</scope>
    <source>
        <strain evidence="1">JCM 13671</strain>
    </source>
</reference>
<gene>
    <name evidence="1" type="ORF">MCNF_37910</name>
</gene>
<dbReference type="Proteomes" id="UP000466931">
    <property type="component" value="Chromosome"/>
</dbReference>
<protein>
    <submittedName>
        <fullName evidence="1">Uncharacterized protein</fullName>
    </submittedName>
</protein>
<dbReference type="AlphaFoldDB" id="A0A7I7Y0P4"/>
<keyword evidence="2" id="KW-1185">Reference proteome</keyword>
<organism evidence="1 2">
    <name type="scientific">Mycolicibacterium confluentis</name>
    <dbReference type="NCBI Taxonomy" id="28047"/>
    <lineage>
        <taxon>Bacteria</taxon>
        <taxon>Bacillati</taxon>
        <taxon>Actinomycetota</taxon>
        <taxon>Actinomycetes</taxon>
        <taxon>Mycobacteriales</taxon>
        <taxon>Mycobacteriaceae</taxon>
        <taxon>Mycolicibacterium</taxon>
    </lineage>
</organism>
<accession>A0A7I7Y0P4</accession>
<dbReference type="EMBL" id="AP022612">
    <property type="protein sequence ID" value="BBZ35186.1"/>
    <property type="molecule type" value="Genomic_DNA"/>
</dbReference>
<evidence type="ECO:0000313" key="2">
    <source>
        <dbReference type="Proteomes" id="UP000466931"/>
    </source>
</evidence>
<name>A0A7I7Y0P4_9MYCO</name>